<accession>A0ABQ1JWL5</accession>
<protein>
    <submittedName>
        <fullName evidence="3">Uncharacterized protein</fullName>
    </submittedName>
</protein>
<dbReference type="Proteomes" id="UP000615760">
    <property type="component" value="Unassembled WGS sequence"/>
</dbReference>
<dbReference type="EMBL" id="BMJE01000005">
    <property type="protein sequence ID" value="GGB80311.1"/>
    <property type="molecule type" value="Genomic_DNA"/>
</dbReference>
<evidence type="ECO:0000313" key="4">
    <source>
        <dbReference type="Proteomes" id="UP000615760"/>
    </source>
</evidence>
<evidence type="ECO:0000256" key="1">
    <source>
        <dbReference type="SAM" id="Coils"/>
    </source>
</evidence>
<feature type="coiled-coil region" evidence="1">
    <location>
        <begin position="220"/>
        <end position="247"/>
    </location>
</feature>
<evidence type="ECO:0000256" key="2">
    <source>
        <dbReference type="SAM" id="MobiDB-lite"/>
    </source>
</evidence>
<keyword evidence="1" id="KW-0175">Coiled coil</keyword>
<feature type="coiled-coil region" evidence="1">
    <location>
        <begin position="945"/>
        <end position="972"/>
    </location>
</feature>
<dbReference type="RefSeq" id="WP_188621203.1">
    <property type="nucleotide sequence ID" value="NZ_BMJE01000005.1"/>
</dbReference>
<name>A0ABQ1JWL5_9FLAO</name>
<organism evidence="3 4">
    <name type="scientific">Flavobacterium suaedae</name>
    <dbReference type="NCBI Taxonomy" id="1767027"/>
    <lineage>
        <taxon>Bacteria</taxon>
        <taxon>Pseudomonadati</taxon>
        <taxon>Bacteroidota</taxon>
        <taxon>Flavobacteriia</taxon>
        <taxon>Flavobacteriales</taxon>
        <taxon>Flavobacteriaceae</taxon>
        <taxon>Flavobacterium</taxon>
    </lineage>
</organism>
<gene>
    <name evidence="3" type="ORF">GCM10007424_20530</name>
</gene>
<keyword evidence="4" id="KW-1185">Reference proteome</keyword>
<evidence type="ECO:0000313" key="3">
    <source>
        <dbReference type="EMBL" id="GGB80311.1"/>
    </source>
</evidence>
<reference evidence="4" key="1">
    <citation type="journal article" date="2019" name="Int. J. Syst. Evol. Microbiol.">
        <title>The Global Catalogue of Microorganisms (GCM) 10K type strain sequencing project: providing services to taxonomists for standard genome sequencing and annotation.</title>
        <authorList>
            <consortium name="The Broad Institute Genomics Platform"/>
            <consortium name="The Broad Institute Genome Sequencing Center for Infectious Disease"/>
            <person name="Wu L."/>
            <person name="Ma J."/>
        </authorList>
    </citation>
    <scope>NUCLEOTIDE SEQUENCE [LARGE SCALE GENOMIC DNA]</scope>
    <source>
        <strain evidence="4">CGMCC 1.15461</strain>
    </source>
</reference>
<feature type="region of interest" description="Disordered" evidence="2">
    <location>
        <begin position="587"/>
        <end position="613"/>
    </location>
</feature>
<sequence>MSNEVATTLFRFTSVRSPQLPEEKEAPIRRVLQPVDSKTSVFYGPVSSLNGKTKYEVLTAAAESYLPLYATKDAVKQNFSELYSFSQWIVRNRKSYIEDDLQAESLKVSAELTTSDHEKLWDDLFYQVITQKSVQAKDALMQVLLADHVYKNMDKKASGTLSELNQKLLNASVVLPKELFGQYYGEREATEGMTPGTLYPLTQDKKLEKRLARAAASYRLEKYDTLKKELKKSEKKYQKEYTAAREKAQKDYDTTHKPALEKYAQDVESARKEYCAAKDPAVEYNEKDPCQAPSRVPYPDIPEFTFDYGDEVSATKMQTELSSESYDTLVEVLHTAGRPQAKRVVKSNLPEDTTTVFEGHTTYSAMYAPLSTAVEEATNTLVQNADIQPRVINHNGINIPTRSATLVEPFSATVCNNDIGLDRVYSISIGVPDKSWEVENVTVTLTTPSDTVSTDVINSPNVKRDGNSLQLDNIYKTRTHKDRGDDSTLLDFDIQFTNGCSKKIEQVYTKFANCFTTLATGDDCNSLSEPVRNTTDNAFIPSGFGFRNLGVQDYKKVEQTIQCYVEGEVSHIENIMAREYKERATRLLRRSEETTTTSTESESEQLRDTTTSDRFEMQSEVSQIIQESQDKSGFVNTGLSSKLGTNTTLNLNAGLSYANSNSRENSTRQAQTVAQEITERAMDRVVQKVKEERVRKVIEEFEENNKHGFDNRQGSEHVVGVYRWVDKLYKNQIVNYGKRMILEFMIPEPAKLHTLGLIPIDNESESQDIGISKPIDPRKETDEIIRLRDFRDVYTHTAAIWASEFNVEIEAEPVEHIALGESFSVKWNQGGPLINHVEGESGNGKITVPEGYKAVTATGIYNAVNSNVDSNGFFISLTVGNLTKNAPANQSYNTGRNRIELDGYLNSNYAKEIPISFTSGNHVAGDVSVSVSCKRTPETYKNWQMKTFKAIIDAYEEKLAEYNEKVKNTQTVVEEKVKTNPGFYREIENSVLKKNCLSYLIDQNPNAARTYGKRMHNNGGFTNYEVTLGEQLDDYSSFVKFMEQAFEWNIMSYNFYPYYWAGRESWSSLYNYNDSDDPIFRSFMQSGMARVNVTVRPGFENAVMMYLDTGKIWNGEMDPSPEDELYFSLTEEFKEITPEKEGKPWITKVPTSLTILQADSIGLKVEKALPCNCDDRDEFENPELIPCNSNFEIKDSQVGVEKERLIQFTFKAMDNLYERLEGESPEIRHFDSMGYFPRVYECMGEEITINRDASWNTWDNISVIFSQLAEQLSLIHGVEAEQVSYFEENGTLYPDAIQFTVDANKVPEFIFKKKGNNGSFDPDFDLLKVVSNDSEHVRVIHNNGYVSKRIFDKNDSPILVSEQNTLLPIDRFKI</sequence>
<feature type="compositionally biased region" description="Basic and acidic residues" evidence="2">
    <location>
        <begin position="604"/>
        <end position="613"/>
    </location>
</feature>
<proteinExistence type="predicted"/>
<comment type="caution">
    <text evidence="3">The sequence shown here is derived from an EMBL/GenBank/DDBJ whole genome shotgun (WGS) entry which is preliminary data.</text>
</comment>